<dbReference type="InterPro" id="IPR044528">
    <property type="entry name" value="POD-like_MBL-fold"/>
</dbReference>
<dbReference type="GO" id="GO:0050313">
    <property type="term" value="F:sulfur dioxygenase activity"/>
    <property type="evidence" value="ECO:0007669"/>
    <property type="project" value="InterPro"/>
</dbReference>
<dbReference type="Gene3D" id="3.60.15.10">
    <property type="entry name" value="Ribonuclease Z/Hydroxyacylglutathione hydrolase-like"/>
    <property type="match status" value="1"/>
</dbReference>
<dbReference type="SMART" id="SM00849">
    <property type="entry name" value="Lactamase_B"/>
    <property type="match status" value="1"/>
</dbReference>
<name>A0A845U781_9PROT</name>
<reference evidence="3" key="1">
    <citation type="submission" date="2019-11" db="EMBL/GenBank/DDBJ databases">
        <title>Acidithiobacillus ferrianus sp. nov.: a facultatively anaerobic and extremely acidophilic chemolithoautotroph.</title>
        <authorList>
            <person name="Norris P.R."/>
            <person name="Falagan C."/>
            <person name="Moya-Beltran A."/>
            <person name="Castro M."/>
            <person name="Quatrini R."/>
            <person name="Johnson D.B."/>
        </authorList>
    </citation>
    <scope>NUCLEOTIDE SEQUENCE [LARGE SCALE GENOMIC DNA]</scope>
    <source>
        <strain evidence="3">MG</strain>
    </source>
</reference>
<proteinExistence type="predicted"/>
<feature type="domain" description="Metallo-beta-lactamase" evidence="2">
    <location>
        <begin position="12"/>
        <end position="175"/>
    </location>
</feature>
<dbReference type="CDD" id="cd07724">
    <property type="entry name" value="POD-like_MBL-fold"/>
    <property type="match status" value="1"/>
</dbReference>
<keyword evidence="1" id="KW-0479">Metal-binding</keyword>
<dbReference type="SUPFAM" id="SSF56281">
    <property type="entry name" value="Metallo-hydrolase/oxidoreductase"/>
    <property type="match status" value="1"/>
</dbReference>
<dbReference type="GO" id="GO:0046872">
    <property type="term" value="F:metal ion binding"/>
    <property type="evidence" value="ECO:0007669"/>
    <property type="project" value="UniProtKB-KW"/>
</dbReference>
<protein>
    <submittedName>
        <fullName evidence="3">MBL fold metallo-hydrolase</fullName>
    </submittedName>
</protein>
<dbReference type="GO" id="GO:0070813">
    <property type="term" value="P:hydrogen sulfide metabolic process"/>
    <property type="evidence" value="ECO:0007669"/>
    <property type="project" value="TreeGrafter"/>
</dbReference>
<dbReference type="EMBL" id="WNJL01000034">
    <property type="protein sequence ID" value="NDU42733.1"/>
    <property type="molecule type" value="Genomic_DNA"/>
</dbReference>
<evidence type="ECO:0000256" key="1">
    <source>
        <dbReference type="ARBA" id="ARBA00022723"/>
    </source>
</evidence>
<dbReference type="InterPro" id="IPR051682">
    <property type="entry name" value="Mito_Persulfide_Diox"/>
</dbReference>
<dbReference type="RefSeq" id="WP_163097969.1">
    <property type="nucleotide sequence ID" value="NZ_CP127523.1"/>
</dbReference>
<dbReference type="Pfam" id="PF00753">
    <property type="entry name" value="Lactamase_B"/>
    <property type="match status" value="1"/>
</dbReference>
<dbReference type="InterPro" id="IPR036866">
    <property type="entry name" value="RibonucZ/Hydroxyglut_hydro"/>
</dbReference>
<evidence type="ECO:0000259" key="2">
    <source>
        <dbReference type="SMART" id="SM00849"/>
    </source>
</evidence>
<gene>
    <name evidence="3" type="ORF">GL267_08800</name>
</gene>
<accession>A0A845U781</accession>
<sequence>MLFRQLFDEESFTYTYLFGCAETGQAVLLDPVLETMDRDLRVLQALNLRLAYTLETHIHADHVTSARKLKAQTGSRIAGPAMDALPCIDFGVAEDRPLTVGTITLRPLFTPGHTDTHHSYLLTEGDTQRVFTGDALLIDGCGRTDFQNGDSVTLYRSVHEKLFALPNETLIYPAHDYQQRHVSSIAQEKARNPRLGGKSMGEFQEIMANLKLPYPKKMGYAVPANQDCGKCPADLPETIRRLCDPSLQG</sequence>
<keyword evidence="3" id="KW-0378">Hydrolase</keyword>
<dbReference type="AlphaFoldDB" id="A0A845U781"/>
<organism evidence="3">
    <name type="scientific">Acidithiobacillus ferrianus</name>
    <dbReference type="NCBI Taxonomy" id="2678518"/>
    <lineage>
        <taxon>Bacteria</taxon>
        <taxon>Pseudomonadati</taxon>
        <taxon>Pseudomonadota</taxon>
        <taxon>Acidithiobacillia</taxon>
        <taxon>Acidithiobacillales</taxon>
        <taxon>Acidithiobacillaceae</taxon>
        <taxon>Acidithiobacillus</taxon>
    </lineage>
</organism>
<dbReference type="InterPro" id="IPR001279">
    <property type="entry name" value="Metallo-B-lactamas"/>
</dbReference>
<dbReference type="GO" id="GO:0006749">
    <property type="term" value="P:glutathione metabolic process"/>
    <property type="evidence" value="ECO:0007669"/>
    <property type="project" value="InterPro"/>
</dbReference>
<dbReference type="PANTHER" id="PTHR43084">
    <property type="entry name" value="PERSULFIDE DIOXYGENASE ETHE1"/>
    <property type="match status" value="1"/>
</dbReference>
<evidence type="ECO:0000313" key="3">
    <source>
        <dbReference type="EMBL" id="NDU42733.1"/>
    </source>
</evidence>
<comment type="caution">
    <text evidence="3">The sequence shown here is derived from an EMBL/GenBank/DDBJ whole genome shotgun (WGS) entry which is preliminary data.</text>
</comment>
<dbReference type="PANTHER" id="PTHR43084:SF1">
    <property type="entry name" value="PERSULFIDE DIOXYGENASE ETHE1, MITOCHONDRIAL"/>
    <property type="match status" value="1"/>
</dbReference>
<dbReference type="GO" id="GO:0016787">
    <property type="term" value="F:hydrolase activity"/>
    <property type="evidence" value="ECO:0007669"/>
    <property type="project" value="UniProtKB-KW"/>
</dbReference>